<evidence type="ECO:0000256" key="10">
    <source>
        <dbReference type="SAM" id="Phobius"/>
    </source>
</evidence>
<evidence type="ECO:0000256" key="3">
    <source>
        <dbReference type="ARBA" id="ARBA00007978"/>
    </source>
</evidence>
<evidence type="ECO:0000256" key="1">
    <source>
        <dbReference type="ARBA" id="ARBA00004477"/>
    </source>
</evidence>
<feature type="non-terminal residue" evidence="11">
    <location>
        <position position="201"/>
    </location>
</feature>
<feature type="transmembrane region" description="Helical" evidence="10">
    <location>
        <begin position="180"/>
        <end position="200"/>
    </location>
</feature>
<dbReference type="GO" id="GO:0005789">
    <property type="term" value="C:endoplasmic reticulum membrane"/>
    <property type="evidence" value="ECO:0007669"/>
    <property type="project" value="UniProtKB-SubCell"/>
</dbReference>
<feature type="transmembrane region" description="Helical" evidence="10">
    <location>
        <begin position="5"/>
        <end position="23"/>
    </location>
</feature>
<dbReference type="OrthoDB" id="17366at2759"/>
<evidence type="ECO:0000256" key="5">
    <source>
        <dbReference type="ARBA" id="ARBA00022502"/>
    </source>
</evidence>
<dbReference type="GO" id="GO:0006506">
    <property type="term" value="P:GPI anchor biosynthetic process"/>
    <property type="evidence" value="ECO:0007669"/>
    <property type="project" value="UniProtKB-UniPathway"/>
</dbReference>
<dbReference type="UniPathway" id="UPA00196"/>
<dbReference type="AlphaFoldDB" id="A0A1E4SZP7"/>
<keyword evidence="5" id="KW-0337">GPI-anchor biosynthesis</keyword>
<evidence type="ECO:0000313" key="11">
    <source>
        <dbReference type="EMBL" id="ODV84986.1"/>
    </source>
</evidence>
<comment type="similarity">
    <text evidence="3">Belongs to the PIGF family.</text>
</comment>
<evidence type="ECO:0000256" key="4">
    <source>
        <dbReference type="ARBA" id="ARBA00020927"/>
    </source>
</evidence>
<evidence type="ECO:0000313" key="12">
    <source>
        <dbReference type="Proteomes" id="UP000094801"/>
    </source>
</evidence>
<protein>
    <recommendedName>
        <fullName evidence="4">Glycosylphosphatidylinositol anchor biosynthesis protein 11</fullName>
    </recommendedName>
</protein>
<keyword evidence="6 10" id="KW-0812">Transmembrane</keyword>
<feature type="transmembrane region" description="Helical" evidence="10">
    <location>
        <begin position="35"/>
        <end position="52"/>
    </location>
</feature>
<comment type="subcellular location">
    <subcellularLocation>
        <location evidence="1">Endoplasmic reticulum membrane</location>
        <topology evidence="1">Multi-pass membrane protein</topology>
    </subcellularLocation>
</comment>
<keyword evidence="7" id="KW-0256">Endoplasmic reticulum</keyword>
<dbReference type="InterPro" id="IPR009580">
    <property type="entry name" value="GPI_biosynthesis_protein_Pig-F"/>
</dbReference>
<evidence type="ECO:0000256" key="9">
    <source>
        <dbReference type="ARBA" id="ARBA00023136"/>
    </source>
</evidence>
<dbReference type="EMBL" id="KV453854">
    <property type="protein sequence ID" value="ODV84986.1"/>
    <property type="molecule type" value="Genomic_DNA"/>
</dbReference>
<organism evidence="11 12">
    <name type="scientific">[Candida] arabinofermentans NRRL YB-2248</name>
    <dbReference type="NCBI Taxonomy" id="983967"/>
    <lineage>
        <taxon>Eukaryota</taxon>
        <taxon>Fungi</taxon>
        <taxon>Dikarya</taxon>
        <taxon>Ascomycota</taxon>
        <taxon>Saccharomycotina</taxon>
        <taxon>Pichiomycetes</taxon>
        <taxon>Pichiales</taxon>
        <taxon>Pichiaceae</taxon>
        <taxon>Ogataea</taxon>
        <taxon>Ogataea/Candida clade</taxon>
    </lineage>
</organism>
<proteinExistence type="inferred from homology"/>
<dbReference type="Pfam" id="PF06699">
    <property type="entry name" value="PIG-F"/>
    <property type="match status" value="1"/>
</dbReference>
<comment type="pathway">
    <text evidence="2">Glycolipid biosynthesis; glycosylphosphatidylinositol-anchor biosynthesis.</text>
</comment>
<gene>
    <name evidence="11" type="ORF">CANARDRAFT_181267</name>
</gene>
<keyword evidence="8 10" id="KW-1133">Transmembrane helix</keyword>
<keyword evidence="9 10" id="KW-0472">Membrane</keyword>
<feature type="transmembrane region" description="Helical" evidence="10">
    <location>
        <begin position="154"/>
        <end position="174"/>
    </location>
</feature>
<dbReference type="Proteomes" id="UP000094801">
    <property type="component" value="Unassembled WGS sequence"/>
</dbReference>
<reference evidence="12" key="1">
    <citation type="submission" date="2016-04" db="EMBL/GenBank/DDBJ databases">
        <title>Comparative genomics of biotechnologically important yeasts.</title>
        <authorList>
            <consortium name="DOE Joint Genome Institute"/>
            <person name="Riley R."/>
            <person name="Haridas S."/>
            <person name="Wolfe K.H."/>
            <person name="Lopes M.R."/>
            <person name="Hittinger C.T."/>
            <person name="Goker M."/>
            <person name="Salamov A."/>
            <person name="Wisecaver J."/>
            <person name="Long T.M."/>
            <person name="Aerts A.L."/>
            <person name="Barry K."/>
            <person name="Choi C."/>
            <person name="Clum A."/>
            <person name="Coughlan A.Y."/>
            <person name="Deshpande S."/>
            <person name="Douglass A.P."/>
            <person name="Hanson S.J."/>
            <person name="Klenk H.-P."/>
            <person name="Labutti K."/>
            <person name="Lapidus A."/>
            <person name="Lindquist E."/>
            <person name="Lipzen A."/>
            <person name="Meier-Kolthoff J.P."/>
            <person name="Ohm R.A."/>
            <person name="Otillar R.P."/>
            <person name="Pangilinan J."/>
            <person name="Peng Y."/>
            <person name="Rokas A."/>
            <person name="Rosa C.A."/>
            <person name="Scheuner C."/>
            <person name="Sibirny A.A."/>
            <person name="Slot J.C."/>
            <person name="Stielow J.B."/>
            <person name="Sun H."/>
            <person name="Kurtzman C.P."/>
            <person name="Blackwell M."/>
            <person name="Grigoriev I.V."/>
            <person name="Jeffries T.W."/>
        </authorList>
    </citation>
    <scope>NUCLEOTIDE SEQUENCE [LARGE SCALE GENOMIC DNA]</scope>
    <source>
        <strain evidence="12">NRRL YB-2248</strain>
    </source>
</reference>
<accession>A0A1E4SZP7</accession>
<evidence type="ECO:0000256" key="6">
    <source>
        <dbReference type="ARBA" id="ARBA00022692"/>
    </source>
</evidence>
<evidence type="ECO:0000256" key="8">
    <source>
        <dbReference type="ARBA" id="ARBA00022989"/>
    </source>
</evidence>
<feature type="transmembrane region" description="Helical" evidence="10">
    <location>
        <begin position="73"/>
        <end position="97"/>
    </location>
</feature>
<feature type="non-terminal residue" evidence="11">
    <location>
        <position position="1"/>
    </location>
</feature>
<sequence>LNASFYLVPFHMILMIITLFQHFKITEDVQEASRNSFFAILVLQNIYGMMISESLKKPSKKSKKSSGPDSGDYLYLSVATVFTVASAIPLHLILVLLGAPIGSLTIETFYLSSHLSFLTTYPLLIAYKFTSPNAGKKWLRLLTFQVPEFYKNQIYMSVLGSLAGCWLGVMPIPLDWDRDWQAWPITLLVGGYFGSFVGGLL</sequence>
<dbReference type="STRING" id="983967.A0A1E4SZP7"/>
<evidence type="ECO:0000256" key="2">
    <source>
        <dbReference type="ARBA" id="ARBA00004687"/>
    </source>
</evidence>
<evidence type="ECO:0000256" key="7">
    <source>
        <dbReference type="ARBA" id="ARBA00022824"/>
    </source>
</evidence>
<keyword evidence="12" id="KW-1185">Reference proteome</keyword>
<name>A0A1E4SZP7_9ASCO</name>